<dbReference type="InterPro" id="IPR011011">
    <property type="entry name" value="Znf_FYVE_PHD"/>
</dbReference>
<accession>A0AAN7P4R7</accession>
<keyword evidence="3" id="KW-0862">Zinc</keyword>
<keyword evidence="6" id="KW-1185">Reference proteome</keyword>
<dbReference type="Proteomes" id="UP001353858">
    <property type="component" value="Unassembled WGS sequence"/>
</dbReference>
<evidence type="ECO:0000256" key="4">
    <source>
        <dbReference type="SAM" id="MobiDB-lite"/>
    </source>
</evidence>
<dbReference type="PROSITE" id="PS01359">
    <property type="entry name" value="ZF_PHD_1"/>
    <property type="match status" value="1"/>
</dbReference>
<dbReference type="SUPFAM" id="SSF57903">
    <property type="entry name" value="FYVE/PHD zinc finger"/>
    <property type="match status" value="1"/>
</dbReference>
<keyword evidence="1" id="KW-0479">Metal-binding</keyword>
<comment type="caution">
    <text evidence="5">The sequence shown here is derived from an EMBL/GenBank/DDBJ whole genome shotgun (WGS) entry which is preliminary data.</text>
</comment>
<dbReference type="InterPro" id="IPR013083">
    <property type="entry name" value="Znf_RING/FYVE/PHD"/>
</dbReference>
<sequence length="202" mass="22400">MNPNEPGPSGSKKPRVLYAGLPIRSYPRTVQRHWTEEELLQMLVESDDDLEDPSYIDDGDEHVSSSESNGDIDARTSAGENLTTLEDDGTDAQELEGEGVEQAPNILSILNWSDAPNMMTIPFTRENELLVSTPGSSAEVEFDDEGLQDQDSSDDELCVICGEYGKGREMWFRCTSCGKWTHKDCSGVDKPTCYVCDFCNTK</sequence>
<dbReference type="AlphaFoldDB" id="A0AAN7P4R7"/>
<reference evidence="6" key="1">
    <citation type="submission" date="2023-01" db="EMBL/GenBank/DDBJ databases">
        <title>Key to firefly adult light organ development and bioluminescence: homeobox transcription factors regulate luciferase expression and transportation to peroxisome.</title>
        <authorList>
            <person name="Fu X."/>
        </authorList>
    </citation>
    <scope>NUCLEOTIDE SEQUENCE [LARGE SCALE GENOMIC DNA]</scope>
</reference>
<evidence type="ECO:0000256" key="1">
    <source>
        <dbReference type="ARBA" id="ARBA00022723"/>
    </source>
</evidence>
<keyword evidence="2" id="KW-0863">Zinc-finger</keyword>
<protein>
    <recommendedName>
        <fullName evidence="7">Zinc finger PHD-type domain-containing protein</fullName>
    </recommendedName>
</protein>
<dbReference type="Gene3D" id="3.30.40.10">
    <property type="entry name" value="Zinc/RING finger domain, C3HC4 (zinc finger)"/>
    <property type="match status" value="1"/>
</dbReference>
<evidence type="ECO:0000313" key="6">
    <source>
        <dbReference type="Proteomes" id="UP001353858"/>
    </source>
</evidence>
<feature type="region of interest" description="Disordered" evidence="4">
    <location>
        <begin position="45"/>
        <end position="86"/>
    </location>
</feature>
<dbReference type="InterPro" id="IPR019786">
    <property type="entry name" value="Zinc_finger_PHD-type_CS"/>
</dbReference>
<feature type="compositionally biased region" description="Acidic residues" evidence="4">
    <location>
        <begin position="45"/>
        <end position="60"/>
    </location>
</feature>
<evidence type="ECO:0008006" key="7">
    <source>
        <dbReference type="Google" id="ProtNLM"/>
    </source>
</evidence>
<dbReference type="CDD" id="cd15517">
    <property type="entry name" value="PHD_TCF19_like"/>
    <property type="match status" value="1"/>
</dbReference>
<evidence type="ECO:0000313" key="5">
    <source>
        <dbReference type="EMBL" id="KAK4880675.1"/>
    </source>
</evidence>
<evidence type="ECO:0000256" key="3">
    <source>
        <dbReference type="ARBA" id="ARBA00022833"/>
    </source>
</evidence>
<organism evidence="5 6">
    <name type="scientific">Aquatica leii</name>
    <dbReference type="NCBI Taxonomy" id="1421715"/>
    <lineage>
        <taxon>Eukaryota</taxon>
        <taxon>Metazoa</taxon>
        <taxon>Ecdysozoa</taxon>
        <taxon>Arthropoda</taxon>
        <taxon>Hexapoda</taxon>
        <taxon>Insecta</taxon>
        <taxon>Pterygota</taxon>
        <taxon>Neoptera</taxon>
        <taxon>Endopterygota</taxon>
        <taxon>Coleoptera</taxon>
        <taxon>Polyphaga</taxon>
        <taxon>Elateriformia</taxon>
        <taxon>Elateroidea</taxon>
        <taxon>Lampyridae</taxon>
        <taxon>Luciolinae</taxon>
        <taxon>Aquatica</taxon>
    </lineage>
</organism>
<proteinExistence type="predicted"/>
<name>A0AAN7P4R7_9COLE</name>
<evidence type="ECO:0000256" key="2">
    <source>
        <dbReference type="ARBA" id="ARBA00022771"/>
    </source>
</evidence>
<dbReference type="GO" id="GO:0008270">
    <property type="term" value="F:zinc ion binding"/>
    <property type="evidence" value="ECO:0007669"/>
    <property type="project" value="UniProtKB-KW"/>
</dbReference>
<gene>
    <name evidence="5" type="ORF">RN001_008821</name>
</gene>
<dbReference type="EMBL" id="JARPUR010000003">
    <property type="protein sequence ID" value="KAK4880675.1"/>
    <property type="molecule type" value="Genomic_DNA"/>
</dbReference>